<feature type="transmembrane region" description="Helical" evidence="1">
    <location>
        <begin position="36"/>
        <end position="62"/>
    </location>
</feature>
<dbReference type="RefSeq" id="WP_120150798.1">
    <property type="nucleotide sequence ID" value="NZ_QZVT01000018.1"/>
</dbReference>
<dbReference type="Proteomes" id="UP000272560">
    <property type="component" value="Unassembled WGS sequence"/>
</dbReference>
<evidence type="ECO:0000256" key="1">
    <source>
        <dbReference type="SAM" id="Phobius"/>
    </source>
</evidence>
<feature type="transmembrane region" description="Helical" evidence="1">
    <location>
        <begin position="82"/>
        <end position="106"/>
    </location>
</feature>
<dbReference type="EMBL" id="QZVT01000018">
    <property type="protein sequence ID" value="RJT74904.1"/>
    <property type="molecule type" value="Genomic_DNA"/>
</dbReference>
<keyword evidence="1" id="KW-0812">Transmembrane</keyword>
<organism evidence="2 3">
    <name type="scientific">Arthrobacter cheniae</name>
    <dbReference type="NCBI Taxonomy" id="1258888"/>
    <lineage>
        <taxon>Bacteria</taxon>
        <taxon>Bacillati</taxon>
        <taxon>Actinomycetota</taxon>
        <taxon>Actinomycetes</taxon>
        <taxon>Micrococcales</taxon>
        <taxon>Micrococcaceae</taxon>
        <taxon>Arthrobacter</taxon>
    </lineage>
</organism>
<proteinExistence type="predicted"/>
<keyword evidence="3" id="KW-1185">Reference proteome</keyword>
<keyword evidence="1" id="KW-1133">Transmembrane helix</keyword>
<gene>
    <name evidence="2" type="ORF">D6T63_18425</name>
</gene>
<keyword evidence="1" id="KW-0472">Membrane</keyword>
<protein>
    <submittedName>
        <fullName evidence="2">Uncharacterized protein</fullName>
    </submittedName>
</protein>
<sequence>MADKNISGASTPKSRRNDVVAAEKERFGGIKWGSAFFGWLTAIGLTVLLSALATAIGAGVGAANTAGAQDAANQATQNAETIGIVSGIVLAIVLFLAYYCGGYVAGRMARFDGVKQGVAVWLWGIIIAILVAILATIAGDQFNILSSIGGAPRIPVDGSLLTASGLIALAIAVLVPLIGAILGGKAGMRFHRKVDQVGIDHQSGITNH</sequence>
<dbReference type="OrthoDB" id="5244723at2"/>
<feature type="transmembrane region" description="Helical" evidence="1">
    <location>
        <begin position="159"/>
        <end position="183"/>
    </location>
</feature>
<name>A0A3A5M792_9MICC</name>
<feature type="transmembrane region" description="Helical" evidence="1">
    <location>
        <begin position="118"/>
        <end position="139"/>
    </location>
</feature>
<accession>A0A3A5M792</accession>
<reference evidence="2 3" key="1">
    <citation type="submission" date="2018-09" db="EMBL/GenBank/DDBJ databases">
        <title>Novel species of Arthrobacter.</title>
        <authorList>
            <person name="Liu Q."/>
            <person name="Xin Y.-H."/>
        </authorList>
    </citation>
    <scope>NUCLEOTIDE SEQUENCE [LARGE SCALE GENOMIC DNA]</scope>
    <source>
        <strain evidence="2 3">Hz2</strain>
    </source>
</reference>
<evidence type="ECO:0000313" key="2">
    <source>
        <dbReference type="EMBL" id="RJT74904.1"/>
    </source>
</evidence>
<comment type="caution">
    <text evidence="2">The sequence shown here is derived from an EMBL/GenBank/DDBJ whole genome shotgun (WGS) entry which is preliminary data.</text>
</comment>
<evidence type="ECO:0000313" key="3">
    <source>
        <dbReference type="Proteomes" id="UP000272560"/>
    </source>
</evidence>
<dbReference type="AlphaFoldDB" id="A0A3A5M792"/>